<keyword evidence="11 14" id="KW-0472">Membrane</keyword>
<keyword evidence="8" id="KW-0256">Endoplasmic reticulum</keyword>
<comment type="similarity">
    <text evidence="4">Belongs to the UPP synthase family.</text>
</comment>
<evidence type="ECO:0000256" key="11">
    <source>
        <dbReference type="ARBA" id="ARBA00023136"/>
    </source>
</evidence>
<dbReference type="GeneID" id="59344132"/>
<evidence type="ECO:0000313" key="15">
    <source>
        <dbReference type="EMBL" id="KAF7306889.1"/>
    </source>
</evidence>
<dbReference type="EMBL" id="JACAZF010000004">
    <property type="protein sequence ID" value="KAF7306889.1"/>
    <property type="molecule type" value="Genomic_DNA"/>
</dbReference>
<comment type="catalytic activity">
    <reaction evidence="12">
        <text>n isopentenyl diphosphate + (2E,6E)-farnesyl diphosphate = a di-trans,poly-cis-polyprenyl diphosphate + n diphosphate</text>
        <dbReference type="Rhea" id="RHEA:53008"/>
        <dbReference type="Rhea" id="RHEA-COMP:19494"/>
        <dbReference type="ChEBI" id="CHEBI:33019"/>
        <dbReference type="ChEBI" id="CHEBI:128769"/>
        <dbReference type="ChEBI" id="CHEBI:136960"/>
        <dbReference type="ChEBI" id="CHEBI:175763"/>
        <dbReference type="EC" id="2.5.1.87"/>
    </reaction>
</comment>
<evidence type="ECO:0000256" key="5">
    <source>
        <dbReference type="ARBA" id="ARBA00012596"/>
    </source>
</evidence>
<evidence type="ECO:0000256" key="10">
    <source>
        <dbReference type="ARBA" id="ARBA00022989"/>
    </source>
</evidence>
<evidence type="ECO:0000256" key="12">
    <source>
        <dbReference type="ARBA" id="ARBA00047353"/>
    </source>
</evidence>
<comment type="caution">
    <text evidence="15">The sequence shown here is derived from an EMBL/GenBank/DDBJ whole genome shotgun (WGS) entry which is preliminary data.</text>
</comment>
<evidence type="ECO:0000256" key="2">
    <source>
        <dbReference type="ARBA" id="ARBA00004586"/>
    </source>
</evidence>
<sequence length="308" mass="34892">MRLVRYAILSIVHFVYSFISLLISCWNYSTPSPLRTTRRRIPGHLALILVPKVDSKSTRECMLETIARVVGWCRVIGVQKLTVYDSEGILVDCEEQLSRRVFAISESAGDDSESDIEYPLTPPSSDYSESRPLSPEHVFGESSTITIHLPRAIRKRASRYGLKTRPARDSQQRPLELCIASRNAGKSTLAATATSLARRRMKDPSQPSVSVEILNALLEGPNCVTAPDFLILHPLRDADHSLVPLELYGFPPWQIRLTEIYYNQHVRPIDRIKSFLGRRSKNEPRLLTEIEFRAALDEFAGAEMRFGR</sequence>
<dbReference type="RefSeq" id="XP_037221908.1">
    <property type="nucleotide sequence ID" value="XM_037361616.1"/>
</dbReference>
<protein>
    <recommendedName>
        <fullName evidence="5">ditrans,polycis-polyprenyl diphosphate synthase [(2E,6E)-farnesyldiphosphate specific]</fullName>
        <ecNumber evidence="5">2.5.1.87</ecNumber>
    </recommendedName>
</protein>
<dbReference type="UniPathway" id="UPA00378"/>
<comment type="subcellular location">
    <subcellularLocation>
        <location evidence="2">Endoplasmic reticulum membrane</location>
    </subcellularLocation>
</comment>
<evidence type="ECO:0000256" key="7">
    <source>
        <dbReference type="ARBA" id="ARBA00022692"/>
    </source>
</evidence>
<dbReference type="PANTHER" id="PTHR21528">
    <property type="entry name" value="DEHYDRODOLICHYL DIPHOSPHATE SYNTHASE COMPLEX SUBUNIT NUS1"/>
    <property type="match status" value="1"/>
</dbReference>
<reference evidence="15" key="1">
    <citation type="submission" date="2020-05" db="EMBL/GenBank/DDBJ databases">
        <title>Mycena genomes resolve the evolution of fungal bioluminescence.</title>
        <authorList>
            <person name="Tsai I.J."/>
        </authorList>
    </citation>
    <scope>NUCLEOTIDE SEQUENCE</scope>
    <source>
        <strain evidence="15">171206Taipei</strain>
    </source>
</reference>
<dbReference type="SUPFAM" id="SSF64005">
    <property type="entry name" value="Undecaprenyl diphosphate synthase"/>
    <property type="match status" value="1"/>
</dbReference>
<evidence type="ECO:0000256" key="8">
    <source>
        <dbReference type="ARBA" id="ARBA00022824"/>
    </source>
</evidence>
<keyword evidence="10 14" id="KW-1133">Transmembrane helix</keyword>
<dbReference type="GO" id="GO:1904423">
    <property type="term" value="C:dehydrodolichyl diphosphate synthase complex"/>
    <property type="evidence" value="ECO:0007669"/>
    <property type="project" value="InterPro"/>
</dbReference>
<proteinExistence type="inferred from homology"/>
<dbReference type="Proteomes" id="UP000636479">
    <property type="component" value="Unassembled WGS sequence"/>
</dbReference>
<evidence type="ECO:0000256" key="9">
    <source>
        <dbReference type="ARBA" id="ARBA00022842"/>
    </source>
</evidence>
<gene>
    <name evidence="15" type="ORF">MIND_00481400</name>
</gene>
<keyword evidence="9" id="KW-0460">Magnesium</keyword>
<organism evidence="15 16">
    <name type="scientific">Mycena indigotica</name>
    <dbReference type="NCBI Taxonomy" id="2126181"/>
    <lineage>
        <taxon>Eukaryota</taxon>
        <taxon>Fungi</taxon>
        <taxon>Dikarya</taxon>
        <taxon>Basidiomycota</taxon>
        <taxon>Agaricomycotina</taxon>
        <taxon>Agaricomycetes</taxon>
        <taxon>Agaricomycetidae</taxon>
        <taxon>Agaricales</taxon>
        <taxon>Marasmiineae</taxon>
        <taxon>Mycenaceae</taxon>
        <taxon>Mycena</taxon>
    </lineage>
</organism>
<dbReference type="Gene3D" id="3.40.1180.10">
    <property type="entry name" value="Decaprenyl diphosphate synthase-like"/>
    <property type="match status" value="1"/>
</dbReference>
<dbReference type="AlphaFoldDB" id="A0A8H6SWZ3"/>
<evidence type="ECO:0000313" key="16">
    <source>
        <dbReference type="Proteomes" id="UP000636479"/>
    </source>
</evidence>
<evidence type="ECO:0000256" key="14">
    <source>
        <dbReference type="SAM" id="Phobius"/>
    </source>
</evidence>
<evidence type="ECO:0000256" key="1">
    <source>
        <dbReference type="ARBA" id="ARBA00001946"/>
    </source>
</evidence>
<keyword evidence="7 14" id="KW-0812">Transmembrane</keyword>
<evidence type="ECO:0000256" key="6">
    <source>
        <dbReference type="ARBA" id="ARBA00022679"/>
    </source>
</evidence>
<dbReference type="GO" id="GO:0005789">
    <property type="term" value="C:endoplasmic reticulum membrane"/>
    <property type="evidence" value="ECO:0007669"/>
    <property type="project" value="UniProtKB-SubCell"/>
</dbReference>
<keyword evidence="6" id="KW-0808">Transferase</keyword>
<evidence type="ECO:0000256" key="13">
    <source>
        <dbReference type="SAM" id="MobiDB-lite"/>
    </source>
</evidence>
<feature type="transmembrane region" description="Helical" evidence="14">
    <location>
        <begin position="6"/>
        <end position="29"/>
    </location>
</feature>
<evidence type="ECO:0000256" key="4">
    <source>
        <dbReference type="ARBA" id="ARBA00005432"/>
    </source>
</evidence>
<dbReference type="InterPro" id="IPR038887">
    <property type="entry name" value="Nus1/NgBR"/>
</dbReference>
<dbReference type="PANTHER" id="PTHR21528:SF0">
    <property type="entry name" value="DEHYDRODOLICHYL DIPHOSPHATE SYNTHASE COMPLEX SUBUNIT NUS1"/>
    <property type="match status" value="1"/>
</dbReference>
<name>A0A8H6SWZ3_9AGAR</name>
<accession>A0A8H6SWZ3</accession>
<dbReference type="GO" id="GO:0045547">
    <property type="term" value="F:ditrans,polycis-polyprenyl diphosphate synthase [(2E,6E)-farnesyl diphosphate specific] activity"/>
    <property type="evidence" value="ECO:0007669"/>
    <property type="project" value="UniProtKB-EC"/>
</dbReference>
<feature type="region of interest" description="Disordered" evidence="13">
    <location>
        <begin position="108"/>
        <end position="135"/>
    </location>
</feature>
<comment type="cofactor">
    <cofactor evidence="1">
        <name>Mg(2+)</name>
        <dbReference type="ChEBI" id="CHEBI:18420"/>
    </cofactor>
</comment>
<dbReference type="InterPro" id="IPR036424">
    <property type="entry name" value="UPP_synth-like_sf"/>
</dbReference>
<dbReference type="OrthoDB" id="3057168at2759"/>
<evidence type="ECO:0000256" key="3">
    <source>
        <dbReference type="ARBA" id="ARBA00004922"/>
    </source>
</evidence>
<dbReference type="EC" id="2.5.1.87" evidence="5"/>
<dbReference type="PROSITE" id="PS51257">
    <property type="entry name" value="PROKAR_LIPOPROTEIN"/>
    <property type="match status" value="1"/>
</dbReference>
<keyword evidence="16" id="KW-1185">Reference proteome</keyword>
<comment type="pathway">
    <text evidence="3">Protein modification; protein glycosylation.</text>
</comment>